<protein>
    <submittedName>
        <fullName evidence="1">Uncharacterized protein</fullName>
    </submittedName>
</protein>
<dbReference type="Proteomes" id="UP000278085">
    <property type="component" value="Unassembled WGS sequence"/>
</dbReference>
<dbReference type="RefSeq" id="WP_126072128.1">
    <property type="nucleotide sequence ID" value="NZ_CP051166.1"/>
</dbReference>
<evidence type="ECO:0000313" key="2">
    <source>
        <dbReference type="Proteomes" id="UP000278085"/>
    </source>
</evidence>
<evidence type="ECO:0000313" key="1">
    <source>
        <dbReference type="EMBL" id="RSZ60744.1"/>
    </source>
</evidence>
<reference evidence="1 2" key="1">
    <citation type="submission" date="2018-12" db="EMBL/GenBank/DDBJ databases">
        <authorList>
            <person name="Yang E."/>
        </authorList>
    </citation>
    <scope>NUCLEOTIDE SEQUENCE [LARGE SCALE GENOMIC DNA]</scope>
    <source>
        <strain evidence="1 2">SOD</strain>
    </source>
</reference>
<dbReference type="OrthoDB" id="488984at2"/>
<proteinExistence type="predicted"/>
<name>A0A430HTF6_9BURK</name>
<organism evidence="1 2">
    <name type="scientific">Massilia atriviolacea</name>
    <dbReference type="NCBI Taxonomy" id="2495579"/>
    <lineage>
        <taxon>Bacteria</taxon>
        <taxon>Pseudomonadati</taxon>
        <taxon>Pseudomonadota</taxon>
        <taxon>Betaproteobacteria</taxon>
        <taxon>Burkholderiales</taxon>
        <taxon>Oxalobacteraceae</taxon>
        <taxon>Telluria group</taxon>
        <taxon>Massilia</taxon>
    </lineage>
</organism>
<comment type="caution">
    <text evidence="1">The sequence shown here is derived from an EMBL/GenBank/DDBJ whole genome shotgun (WGS) entry which is preliminary data.</text>
</comment>
<accession>A0A430HTF6</accession>
<dbReference type="AlphaFoldDB" id="A0A430HTF6"/>
<sequence>MTDSATAPIKISHQPPRHGWMAVTLSVGAQVVEIDASDVPNNPVADLLEAIDLAAHGTPSRVWWHLEPDGYFMYFTPQGGAVHFRIDFAHDSDAARAQTVAQASGSRAQVLLPFWRFVRKVQSLAYAQPHWPPAGFERIEVVKARIKQG</sequence>
<gene>
    <name evidence="1" type="ORF">EJB06_00980</name>
</gene>
<keyword evidence="2" id="KW-1185">Reference proteome</keyword>
<dbReference type="EMBL" id="RXLQ01000001">
    <property type="protein sequence ID" value="RSZ60744.1"/>
    <property type="molecule type" value="Genomic_DNA"/>
</dbReference>